<gene>
    <name evidence="1" type="ORF">GCM10023220_71670</name>
</gene>
<sequence>MAIKLIELFKTKLNEEGICDEDKACYNRLANITVLRTTVKKAIMTVPYNVSVYQMIKYLKEHFNKNINNSDKG</sequence>
<accession>A0ABP9D8L0</accession>
<evidence type="ECO:0000313" key="2">
    <source>
        <dbReference type="Proteomes" id="UP001501265"/>
    </source>
</evidence>
<protein>
    <submittedName>
        <fullName evidence="1">Uncharacterized protein</fullName>
    </submittedName>
</protein>
<dbReference type="Gene3D" id="1.10.150.20">
    <property type="entry name" value="5' to 3' exonuclease, C-terminal subdomain"/>
    <property type="match status" value="1"/>
</dbReference>
<dbReference type="Proteomes" id="UP001501265">
    <property type="component" value="Unassembled WGS sequence"/>
</dbReference>
<keyword evidence="2" id="KW-1185">Reference proteome</keyword>
<comment type="caution">
    <text evidence="1">The sequence shown here is derived from an EMBL/GenBank/DDBJ whole genome shotgun (WGS) entry which is preliminary data.</text>
</comment>
<dbReference type="SUPFAM" id="SSF56672">
    <property type="entry name" value="DNA/RNA polymerases"/>
    <property type="match status" value="1"/>
</dbReference>
<dbReference type="InterPro" id="IPR043502">
    <property type="entry name" value="DNA/RNA_pol_sf"/>
</dbReference>
<name>A0ABP9D8L0_9ACTN</name>
<reference evidence="2" key="1">
    <citation type="journal article" date="2019" name="Int. J. Syst. Evol. Microbiol.">
        <title>The Global Catalogue of Microorganisms (GCM) 10K type strain sequencing project: providing services to taxonomists for standard genome sequencing and annotation.</title>
        <authorList>
            <consortium name="The Broad Institute Genomics Platform"/>
            <consortium name="The Broad Institute Genome Sequencing Center for Infectious Disease"/>
            <person name="Wu L."/>
            <person name="Ma J."/>
        </authorList>
    </citation>
    <scope>NUCLEOTIDE SEQUENCE [LARGE SCALE GENOMIC DNA]</scope>
    <source>
        <strain evidence="2">JCM 18081</strain>
    </source>
</reference>
<organism evidence="1 2">
    <name type="scientific">Streptomyces ziwulingensis</name>
    <dbReference type="NCBI Taxonomy" id="1045501"/>
    <lineage>
        <taxon>Bacteria</taxon>
        <taxon>Bacillati</taxon>
        <taxon>Actinomycetota</taxon>
        <taxon>Actinomycetes</taxon>
        <taxon>Kitasatosporales</taxon>
        <taxon>Streptomycetaceae</taxon>
        <taxon>Streptomyces</taxon>
    </lineage>
</organism>
<dbReference type="InterPro" id="IPR002092">
    <property type="entry name" value="DNA-dir_Rpol_phage-type"/>
</dbReference>
<evidence type="ECO:0000313" key="1">
    <source>
        <dbReference type="EMBL" id="GAA4828674.1"/>
    </source>
</evidence>
<dbReference type="PROSITE" id="PS00489">
    <property type="entry name" value="RNA_POL_PHAGE_2"/>
    <property type="match status" value="1"/>
</dbReference>
<dbReference type="EMBL" id="BAABIG010000163">
    <property type="protein sequence ID" value="GAA4828674.1"/>
    <property type="molecule type" value="Genomic_DNA"/>
</dbReference>
<proteinExistence type="predicted"/>